<protein>
    <submittedName>
        <fullName evidence="3">CPSF_A domain-containing protein</fullName>
    </submittedName>
</protein>
<proteinExistence type="predicted"/>
<keyword evidence="2" id="KW-1185">Reference proteome</keyword>
<dbReference type="InterPro" id="IPR019169">
    <property type="entry name" value="Transmembrane_26"/>
</dbReference>
<reference evidence="3" key="1">
    <citation type="submission" date="2016-11" db="UniProtKB">
        <authorList>
            <consortium name="WormBaseParasite"/>
        </authorList>
    </citation>
    <scope>IDENTIFICATION</scope>
</reference>
<feature type="transmembrane region" description="Helical" evidence="1">
    <location>
        <begin position="6"/>
        <end position="27"/>
    </location>
</feature>
<evidence type="ECO:0000256" key="1">
    <source>
        <dbReference type="SAM" id="Phobius"/>
    </source>
</evidence>
<evidence type="ECO:0000313" key="2">
    <source>
        <dbReference type="Proteomes" id="UP000095280"/>
    </source>
</evidence>
<sequence length="209" mass="23176">VGPCVILYLVAVIPPVWIAEFDLVIIYRVPQRLRSTDASEDAAFLIGHGRRNLSAHPEKRRPHSDGGDPAALCSSLAAGFLPRQQISKEQKSALLIGYIGMSADILELYEYFKDDRRRVGGNPSQLRQPSLSQHGHVAIVCNLLLQDATVLAVRFYLLVKYAIVSETSVFFLGEEQPANLLSSCTGFTRLICRMRELNGARIASFNHPE</sequence>
<dbReference type="Proteomes" id="UP000095280">
    <property type="component" value="Unplaced"/>
</dbReference>
<evidence type="ECO:0000313" key="3">
    <source>
        <dbReference type="WBParaSite" id="snap_masked-unitig_23548-processed-gene-0.0-mRNA-1"/>
    </source>
</evidence>
<accession>A0A1I8JPJ8</accession>
<keyword evidence="1" id="KW-0812">Transmembrane</keyword>
<name>A0A1I8JPJ8_9PLAT</name>
<dbReference type="WBParaSite" id="snap_masked-unitig_23548-processed-gene-0.0-mRNA-1">
    <property type="protein sequence ID" value="snap_masked-unitig_23548-processed-gene-0.0-mRNA-1"/>
    <property type="gene ID" value="snap_masked-unitig_23548-processed-gene-0.0"/>
</dbReference>
<organism evidence="2 3">
    <name type="scientific">Macrostomum lignano</name>
    <dbReference type="NCBI Taxonomy" id="282301"/>
    <lineage>
        <taxon>Eukaryota</taxon>
        <taxon>Metazoa</taxon>
        <taxon>Spiralia</taxon>
        <taxon>Lophotrochozoa</taxon>
        <taxon>Platyhelminthes</taxon>
        <taxon>Rhabditophora</taxon>
        <taxon>Macrostomorpha</taxon>
        <taxon>Macrostomida</taxon>
        <taxon>Macrostomidae</taxon>
        <taxon>Macrostomum</taxon>
    </lineage>
</organism>
<dbReference type="PANTHER" id="PTHR22168">
    <property type="entry name" value="TMEM26 PROTEIN"/>
    <property type="match status" value="1"/>
</dbReference>
<keyword evidence="1" id="KW-1133">Transmembrane helix</keyword>
<dbReference type="AlphaFoldDB" id="A0A1I8JPJ8"/>
<keyword evidence="1" id="KW-0472">Membrane</keyword>
<dbReference type="PANTHER" id="PTHR22168:SF3">
    <property type="entry name" value="TRANSMEMBRANE PROTEIN 26"/>
    <property type="match status" value="1"/>
</dbReference>
<dbReference type="Pfam" id="PF09772">
    <property type="entry name" value="Tmem26"/>
    <property type="match status" value="2"/>
</dbReference>